<dbReference type="EMBL" id="JBJUIK010000012">
    <property type="protein sequence ID" value="KAL3508450.1"/>
    <property type="molecule type" value="Genomic_DNA"/>
</dbReference>
<keyword evidence="4" id="KW-0378">Hydrolase</keyword>
<evidence type="ECO:0000256" key="4">
    <source>
        <dbReference type="ARBA" id="ARBA00022801"/>
    </source>
</evidence>
<dbReference type="CDD" id="cd16116">
    <property type="entry name" value="Ubl_Smt3_like"/>
    <property type="match status" value="1"/>
</dbReference>
<dbReference type="GO" id="GO:0030245">
    <property type="term" value="P:cellulose catabolic process"/>
    <property type="evidence" value="ECO:0007669"/>
    <property type="project" value="UniProtKB-KW"/>
</dbReference>
<dbReference type="InterPro" id="IPR012341">
    <property type="entry name" value="6hp_glycosidase-like_sf"/>
</dbReference>
<feature type="domain" description="Ubiquitin-like" evidence="9">
    <location>
        <begin position="17"/>
        <end position="94"/>
    </location>
</feature>
<comment type="catalytic activity">
    <reaction evidence="1">
        <text>Endohydrolysis of (1-&gt;4)-beta-D-glucosidic linkages in cellulose, lichenin and cereal beta-D-glucans.</text>
        <dbReference type="EC" id="3.2.1.4"/>
    </reaction>
</comment>
<gene>
    <name evidence="10" type="ORF">ACH5RR_027851</name>
</gene>
<comment type="similarity">
    <text evidence="2">Belongs to the glycosyl hydrolase 9 (cellulase E) family.</text>
</comment>
<evidence type="ECO:0000256" key="5">
    <source>
        <dbReference type="ARBA" id="ARBA00023001"/>
    </source>
</evidence>
<keyword evidence="7" id="KW-0326">Glycosidase</keyword>
<dbReference type="SMART" id="SM00213">
    <property type="entry name" value="UBQ"/>
    <property type="match status" value="1"/>
</dbReference>
<evidence type="ECO:0000256" key="1">
    <source>
        <dbReference type="ARBA" id="ARBA00000966"/>
    </source>
</evidence>
<dbReference type="Gene3D" id="1.50.10.10">
    <property type="match status" value="1"/>
</dbReference>
<dbReference type="PANTHER" id="PTHR22298">
    <property type="entry name" value="ENDO-1,4-BETA-GLUCANASE"/>
    <property type="match status" value="1"/>
</dbReference>
<keyword evidence="11" id="KW-1185">Reference proteome</keyword>
<dbReference type="Pfam" id="PF11976">
    <property type="entry name" value="Rad60-SLD"/>
    <property type="match status" value="1"/>
</dbReference>
<dbReference type="EC" id="3.2.1.4" evidence="3"/>
<organism evidence="10 11">
    <name type="scientific">Cinchona calisaya</name>
    <dbReference type="NCBI Taxonomy" id="153742"/>
    <lineage>
        <taxon>Eukaryota</taxon>
        <taxon>Viridiplantae</taxon>
        <taxon>Streptophyta</taxon>
        <taxon>Embryophyta</taxon>
        <taxon>Tracheophyta</taxon>
        <taxon>Spermatophyta</taxon>
        <taxon>Magnoliopsida</taxon>
        <taxon>eudicotyledons</taxon>
        <taxon>Gunneridae</taxon>
        <taxon>Pentapetalae</taxon>
        <taxon>asterids</taxon>
        <taxon>lamiids</taxon>
        <taxon>Gentianales</taxon>
        <taxon>Rubiaceae</taxon>
        <taxon>Cinchonoideae</taxon>
        <taxon>Cinchoneae</taxon>
        <taxon>Cinchona</taxon>
    </lineage>
</organism>
<evidence type="ECO:0000256" key="7">
    <source>
        <dbReference type="ARBA" id="ARBA00023295"/>
    </source>
</evidence>
<proteinExistence type="inferred from homology"/>
<dbReference type="Proteomes" id="UP001630127">
    <property type="component" value="Unassembled WGS sequence"/>
</dbReference>
<evidence type="ECO:0000313" key="10">
    <source>
        <dbReference type="EMBL" id="KAL3508450.1"/>
    </source>
</evidence>
<dbReference type="SUPFAM" id="SSF48208">
    <property type="entry name" value="Six-hairpin glycosidases"/>
    <property type="match status" value="1"/>
</dbReference>
<dbReference type="InterPro" id="IPR008928">
    <property type="entry name" value="6-hairpin_glycosidase_sf"/>
</dbReference>
<accession>A0ABD2YR39</accession>
<keyword evidence="5" id="KW-0136">Cellulose degradation</keyword>
<dbReference type="SUPFAM" id="SSF54236">
    <property type="entry name" value="Ubiquitin-like"/>
    <property type="match status" value="1"/>
</dbReference>
<dbReference type="PROSITE" id="PS50053">
    <property type="entry name" value="UBIQUITIN_2"/>
    <property type="match status" value="1"/>
</dbReference>
<evidence type="ECO:0000256" key="6">
    <source>
        <dbReference type="ARBA" id="ARBA00023277"/>
    </source>
</evidence>
<protein>
    <recommendedName>
        <fullName evidence="3">cellulase</fullName>
        <ecNumber evidence="3">3.2.1.4</ecNumber>
    </recommendedName>
</protein>
<reference evidence="10 11" key="1">
    <citation type="submission" date="2024-11" db="EMBL/GenBank/DDBJ databases">
        <title>A near-complete genome assembly of Cinchona calisaya.</title>
        <authorList>
            <person name="Lian D.C."/>
            <person name="Zhao X.W."/>
            <person name="Wei L."/>
        </authorList>
    </citation>
    <scope>NUCLEOTIDE SEQUENCE [LARGE SCALE GENOMIC DNA]</scope>
    <source>
        <tissue evidence="10">Nenye</tissue>
    </source>
</reference>
<keyword evidence="6" id="KW-0119">Carbohydrate metabolism</keyword>
<evidence type="ECO:0000256" key="2">
    <source>
        <dbReference type="ARBA" id="ARBA00007072"/>
    </source>
</evidence>
<evidence type="ECO:0000256" key="8">
    <source>
        <dbReference type="ARBA" id="ARBA00023326"/>
    </source>
</evidence>
<comment type="caution">
    <text evidence="10">The sequence shown here is derived from an EMBL/GenBank/DDBJ whole genome shotgun (WGS) entry which is preliminary data.</text>
</comment>
<evidence type="ECO:0000256" key="3">
    <source>
        <dbReference type="ARBA" id="ARBA00012601"/>
    </source>
</evidence>
<sequence>MSGVSTQEEEDKKPTDQHINLKVKGQDGSEVFFRIKRSTQLKKLINAYCERQSVDLASMAFLFDGRCIQGEQTPDQLEMEDGDEIDAMLHQTGAFETPEFRFVSAIYERYLPPFSLEERHRTRKSVNEQLFEFGDKFRGIYDSSIGVAKAYYPSVSGYMDELLWGALWLYKATDKVDYLNYAISFGGMTWAMEEFSWDVKYAGVQVIAAMNNLKTFLQQCRSKAEYYICACLNKNNASNVDRTPGGLLCIRQWNNKQNVSTATFLLMAYSNHLHTTNQRLNCHGVLVGPDEIFTLAKSQVDYILGSNPMAMVQDTPKGCTTEEHQWSLIGAARDLLDALTVMITAMDCKNQTLMFLWEH</sequence>
<dbReference type="GO" id="GO:0008810">
    <property type="term" value="F:cellulase activity"/>
    <property type="evidence" value="ECO:0007669"/>
    <property type="project" value="UniProtKB-EC"/>
</dbReference>
<evidence type="ECO:0000313" key="11">
    <source>
        <dbReference type="Proteomes" id="UP001630127"/>
    </source>
</evidence>
<name>A0ABD2YR39_9GENT</name>
<dbReference type="InterPro" id="IPR000626">
    <property type="entry name" value="Ubiquitin-like_dom"/>
</dbReference>
<evidence type="ECO:0000259" key="9">
    <source>
        <dbReference type="PROSITE" id="PS50053"/>
    </source>
</evidence>
<dbReference type="Pfam" id="PF00759">
    <property type="entry name" value="Glyco_hydro_9"/>
    <property type="match status" value="1"/>
</dbReference>
<dbReference type="InterPro" id="IPR001701">
    <property type="entry name" value="Glyco_hydro_9"/>
</dbReference>
<dbReference type="Gene3D" id="3.10.20.90">
    <property type="entry name" value="Phosphatidylinositol 3-kinase Catalytic Subunit, Chain A, domain 1"/>
    <property type="match status" value="1"/>
</dbReference>
<dbReference type="InterPro" id="IPR029071">
    <property type="entry name" value="Ubiquitin-like_domsf"/>
</dbReference>
<dbReference type="FunFam" id="3.10.20.90:FF:000208">
    <property type="entry name" value="Small ubiquitin-related modifier"/>
    <property type="match status" value="1"/>
</dbReference>
<keyword evidence="8" id="KW-0624">Polysaccharide degradation</keyword>
<dbReference type="AlphaFoldDB" id="A0ABD2YR39"/>
<dbReference type="InterPro" id="IPR022617">
    <property type="entry name" value="Rad60/SUMO-like_dom"/>
</dbReference>